<dbReference type="AlphaFoldDB" id="A0A017TEM5"/>
<dbReference type="PROSITE" id="PS51891">
    <property type="entry name" value="CENP_V_GFA"/>
    <property type="match status" value="1"/>
</dbReference>
<dbReference type="SUPFAM" id="SSF51316">
    <property type="entry name" value="Mss4-like"/>
    <property type="match status" value="1"/>
</dbReference>
<dbReference type="EMBL" id="ASRX01000011">
    <property type="protein sequence ID" value="EYF07280.1"/>
    <property type="molecule type" value="Genomic_DNA"/>
</dbReference>
<evidence type="ECO:0000256" key="3">
    <source>
        <dbReference type="ARBA" id="ARBA00022833"/>
    </source>
</evidence>
<keyword evidence="2" id="KW-0479">Metal-binding</keyword>
<dbReference type="GO" id="GO:0016846">
    <property type="term" value="F:carbon-sulfur lyase activity"/>
    <property type="evidence" value="ECO:0007669"/>
    <property type="project" value="InterPro"/>
</dbReference>
<dbReference type="Proteomes" id="UP000019678">
    <property type="component" value="Unassembled WGS sequence"/>
</dbReference>
<name>A0A017TEM5_9BACT</name>
<evidence type="ECO:0000259" key="5">
    <source>
        <dbReference type="PROSITE" id="PS51891"/>
    </source>
</evidence>
<feature type="domain" description="CENP-V/GFA" evidence="5">
    <location>
        <begin position="19"/>
        <end position="129"/>
    </location>
</feature>
<dbReference type="PANTHER" id="PTHR28620">
    <property type="entry name" value="CENTROMERE PROTEIN V"/>
    <property type="match status" value="1"/>
</dbReference>
<dbReference type="OrthoDB" id="9805575at2"/>
<dbReference type="GO" id="GO:0046872">
    <property type="term" value="F:metal ion binding"/>
    <property type="evidence" value="ECO:0007669"/>
    <property type="project" value="UniProtKB-KW"/>
</dbReference>
<comment type="similarity">
    <text evidence="1">Belongs to the Gfa family.</text>
</comment>
<evidence type="ECO:0000256" key="4">
    <source>
        <dbReference type="SAM" id="MobiDB-lite"/>
    </source>
</evidence>
<dbReference type="InterPro" id="IPR052355">
    <property type="entry name" value="CENP-V-like"/>
</dbReference>
<dbReference type="InterPro" id="IPR011057">
    <property type="entry name" value="Mss4-like_sf"/>
</dbReference>
<dbReference type="Gene3D" id="2.170.150.70">
    <property type="match status" value="1"/>
</dbReference>
<feature type="region of interest" description="Disordered" evidence="4">
    <location>
        <begin position="1"/>
        <end position="21"/>
    </location>
</feature>
<organism evidence="6 7">
    <name type="scientific">Chondromyces apiculatus DSM 436</name>
    <dbReference type="NCBI Taxonomy" id="1192034"/>
    <lineage>
        <taxon>Bacteria</taxon>
        <taxon>Pseudomonadati</taxon>
        <taxon>Myxococcota</taxon>
        <taxon>Polyangia</taxon>
        <taxon>Polyangiales</taxon>
        <taxon>Polyangiaceae</taxon>
        <taxon>Chondromyces</taxon>
    </lineage>
</organism>
<dbReference type="STRING" id="1192034.CAP_0759"/>
<reference evidence="6 7" key="1">
    <citation type="submission" date="2013-05" db="EMBL/GenBank/DDBJ databases">
        <title>Genome assembly of Chondromyces apiculatus DSM 436.</title>
        <authorList>
            <person name="Sharma G."/>
            <person name="Khatri I."/>
            <person name="Kaur C."/>
            <person name="Mayilraj S."/>
            <person name="Subramanian S."/>
        </authorList>
    </citation>
    <scope>NUCLEOTIDE SEQUENCE [LARGE SCALE GENOMIC DNA]</scope>
    <source>
        <strain evidence="6 7">DSM 436</strain>
    </source>
</reference>
<dbReference type="eggNOG" id="COG3791">
    <property type="taxonomic scope" value="Bacteria"/>
</dbReference>
<keyword evidence="7" id="KW-1185">Reference proteome</keyword>
<evidence type="ECO:0000313" key="6">
    <source>
        <dbReference type="EMBL" id="EYF07280.1"/>
    </source>
</evidence>
<protein>
    <recommendedName>
        <fullName evidence="5">CENP-V/GFA domain-containing protein</fullName>
    </recommendedName>
</protein>
<evidence type="ECO:0000313" key="7">
    <source>
        <dbReference type="Proteomes" id="UP000019678"/>
    </source>
</evidence>
<comment type="caution">
    <text evidence="6">The sequence shown here is derived from an EMBL/GenBank/DDBJ whole genome shotgun (WGS) entry which is preliminary data.</text>
</comment>
<gene>
    <name evidence="6" type="ORF">CAP_0759</name>
</gene>
<sequence length="149" mass="16568">MDQHGDTPQPTAPAARTKHRGSCHCGSLRYEALIDVSEGGSRCNCSICTKLNGMWAYVKPDELTLLSSEDTLGTYAWGGKTATRYFCKQCGIHCFGRGHLEEMGGDYASVNMNTLDDLEVSTVKPYFWDGRHDNWHAGSRDTPWPIFTT</sequence>
<proteinExistence type="inferred from homology"/>
<accession>A0A017TEM5</accession>
<dbReference type="PANTHER" id="PTHR28620:SF1">
    <property type="entry name" value="CENP-V_GFA DOMAIN-CONTAINING PROTEIN"/>
    <property type="match status" value="1"/>
</dbReference>
<dbReference type="Pfam" id="PF04828">
    <property type="entry name" value="GFA"/>
    <property type="match status" value="1"/>
</dbReference>
<evidence type="ECO:0000256" key="2">
    <source>
        <dbReference type="ARBA" id="ARBA00022723"/>
    </source>
</evidence>
<dbReference type="RefSeq" id="WP_044238379.1">
    <property type="nucleotide sequence ID" value="NZ_ASRX01000011.1"/>
</dbReference>
<dbReference type="InterPro" id="IPR006913">
    <property type="entry name" value="CENP-V/GFA"/>
</dbReference>
<keyword evidence="3" id="KW-0862">Zinc</keyword>
<evidence type="ECO:0000256" key="1">
    <source>
        <dbReference type="ARBA" id="ARBA00005495"/>
    </source>
</evidence>